<feature type="domain" description="N-acetyltransferase" evidence="3">
    <location>
        <begin position="7"/>
        <end position="161"/>
    </location>
</feature>
<dbReference type="GO" id="GO:0016747">
    <property type="term" value="F:acyltransferase activity, transferring groups other than amino-acyl groups"/>
    <property type="evidence" value="ECO:0007669"/>
    <property type="project" value="InterPro"/>
</dbReference>
<accession>A0A1I0XC90</accession>
<protein>
    <submittedName>
        <fullName evidence="5">Acetyltransferase (GNAT) family protein</fullName>
    </submittedName>
    <submittedName>
        <fullName evidence="4">N-acetyltransferase</fullName>
    </submittedName>
</protein>
<dbReference type="OrthoDB" id="3381976at2"/>
<keyword evidence="1 5" id="KW-0808">Transferase</keyword>
<gene>
    <name evidence="4" type="ORF">CXG46_01300</name>
    <name evidence="5" type="ORF">SAMN05192575_102255</name>
</gene>
<dbReference type="EMBL" id="FOKC01000002">
    <property type="protein sequence ID" value="SFA97888.1"/>
    <property type="molecule type" value="Genomic_DNA"/>
</dbReference>
<proteinExistence type="predicted"/>
<dbReference type="SUPFAM" id="SSF55729">
    <property type="entry name" value="Acyl-CoA N-acyltransferases (Nat)"/>
    <property type="match status" value="1"/>
</dbReference>
<reference evidence="4 7" key="2">
    <citation type="submission" date="2017-12" db="EMBL/GenBank/DDBJ databases">
        <title>Pharmacopeia of the Arctic Ocean.</title>
        <authorList>
            <person name="Collins E."/>
            <person name="Ducluzeau A.-L."/>
        </authorList>
    </citation>
    <scope>NUCLEOTIDE SEQUENCE [LARGE SCALE GENOMIC DNA]</scope>
    <source>
        <strain evidence="4 7">DSM 23325</strain>
    </source>
</reference>
<evidence type="ECO:0000313" key="5">
    <source>
        <dbReference type="EMBL" id="SFA97888.1"/>
    </source>
</evidence>
<dbReference type="Gene3D" id="3.40.630.30">
    <property type="match status" value="1"/>
</dbReference>
<reference evidence="5" key="1">
    <citation type="submission" date="2016-10" db="EMBL/GenBank/DDBJ databases">
        <authorList>
            <person name="de Groot N.N."/>
        </authorList>
    </citation>
    <scope>NUCLEOTIDE SEQUENCE [LARGE SCALE GENOMIC DNA]</scope>
    <source>
        <strain evidence="5">CGMCC 1.10697</strain>
    </source>
</reference>
<dbReference type="EMBL" id="PJBV01000010">
    <property type="protein sequence ID" value="PKH44224.1"/>
    <property type="molecule type" value="Genomic_DNA"/>
</dbReference>
<dbReference type="Proteomes" id="UP000233565">
    <property type="component" value="Unassembled WGS sequence"/>
</dbReference>
<dbReference type="InterPro" id="IPR000182">
    <property type="entry name" value="GNAT_dom"/>
</dbReference>
<dbReference type="AlphaFoldDB" id="A0A1I0XC90"/>
<evidence type="ECO:0000256" key="1">
    <source>
        <dbReference type="ARBA" id="ARBA00022679"/>
    </source>
</evidence>
<keyword evidence="7" id="KW-1185">Reference proteome</keyword>
<dbReference type="InterPro" id="IPR050832">
    <property type="entry name" value="Bact_Acetyltransf"/>
</dbReference>
<name>A0A1I0XC90_9ACTN</name>
<dbReference type="PROSITE" id="PS51186">
    <property type="entry name" value="GNAT"/>
    <property type="match status" value="1"/>
</dbReference>
<evidence type="ECO:0000259" key="3">
    <source>
        <dbReference type="PROSITE" id="PS51186"/>
    </source>
</evidence>
<evidence type="ECO:0000313" key="7">
    <source>
        <dbReference type="Proteomes" id="UP000233565"/>
    </source>
</evidence>
<sequence>MADAAPVRLRRMTQEEFDTYRAGSERAYALEMAASGQLDLDAAEKRSALEYAELLPDGLDSPQMHLWTAEAGDPAEPVGLGWIELRERSSGVTAWVYDVKVDAERRGRGLGRALMEALHDAARDLGATSISLNVFGHNATAIHLYESLGYAVTAQQMKHDL</sequence>
<evidence type="ECO:0000256" key="2">
    <source>
        <dbReference type="ARBA" id="ARBA00023315"/>
    </source>
</evidence>
<dbReference type="CDD" id="cd04301">
    <property type="entry name" value="NAT_SF"/>
    <property type="match status" value="1"/>
</dbReference>
<dbReference type="STRING" id="748909.SAMN05192575_102255"/>
<keyword evidence="2" id="KW-0012">Acyltransferase</keyword>
<organism evidence="5 6">
    <name type="scientific">Nocardioides alpinus</name>
    <dbReference type="NCBI Taxonomy" id="748909"/>
    <lineage>
        <taxon>Bacteria</taxon>
        <taxon>Bacillati</taxon>
        <taxon>Actinomycetota</taxon>
        <taxon>Actinomycetes</taxon>
        <taxon>Propionibacteriales</taxon>
        <taxon>Nocardioidaceae</taxon>
        <taxon>Nocardioides</taxon>
    </lineage>
</organism>
<evidence type="ECO:0000313" key="6">
    <source>
        <dbReference type="Proteomes" id="UP000199113"/>
    </source>
</evidence>
<dbReference type="InterPro" id="IPR016181">
    <property type="entry name" value="Acyl_CoA_acyltransferase"/>
</dbReference>
<dbReference type="Proteomes" id="UP000199113">
    <property type="component" value="Unassembled WGS sequence"/>
</dbReference>
<dbReference type="RefSeq" id="WP_091196216.1">
    <property type="nucleotide sequence ID" value="NZ_FOKC01000002.1"/>
</dbReference>
<evidence type="ECO:0000313" key="4">
    <source>
        <dbReference type="EMBL" id="PKH44224.1"/>
    </source>
</evidence>
<dbReference type="PANTHER" id="PTHR43877">
    <property type="entry name" value="AMINOALKYLPHOSPHONATE N-ACETYLTRANSFERASE-RELATED-RELATED"/>
    <property type="match status" value="1"/>
</dbReference>
<dbReference type="Pfam" id="PF00583">
    <property type="entry name" value="Acetyltransf_1"/>
    <property type="match status" value="1"/>
</dbReference>